<keyword evidence="3" id="KW-1185">Reference proteome</keyword>
<evidence type="ECO:0000313" key="3">
    <source>
        <dbReference type="Proteomes" id="UP001550378"/>
    </source>
</evidence>
<dbReference type="RefSeq" id="WP_356577359.1">
    <property type="nucleotide sequence ID" value="NZ_JBEXZO010000054.1"/>
</dbReference>
<dbReference type="Proteomes" id="UP001550378">
    <property type="component" value="Unassembled WGS sequence"/>
</dbReference>
<evidence type="ECO:0000313" key="2">
    <source>
        <dbReference type="EMBL" id="MEU0707605.1"/>
    </source>
</evidence>
<protein>
    <submittedName>
        <fullName evidence="2">Uncharacterized protein</fullName>
    </submittedName>
</protein>
<proteinExistence type="predicted"/>
<comment type="caution">
    <text evidence="2">The sequence shown here is derived from an EMBL/GenBank/DDBJ whole genome shotgun (WGS) entry which is preliminary data.</text>
</comment>
<dbReference type="EMBL" id="JBEXZR010000006">
    <property type="protein sequence ID" value="MEU0707605.1"/>
    <property type="molecule type" value="Genomic_DNA"/>
</dbReference>
<name>A0ABV2W244_9ACTN</name>
<organism evidence="2 3">
    <name type="scientific">Streptomyces lavendulocolor</name>
    <dbReference type="NCBI Taxonomy" id="67316"/>
    <lineage>
        <taxon>Bacteria</taxon>
        <taxon>Bacillati</taxon>
        <taxon>Actinomycetota</taxon>
        <taxon>Actinomycetes</taxon>
        <taxon>Kitasatosporales</taxon>
        <taxon>Streptomycetaceae</taxon>
        <taxon>Streptomyces</taxon>
    </lineage>
</organism>
<reference evidence="2 3" key="1">
    <citation type="submission" date="2024-06" db="EMBL/GenBank/DDBJ databases">
        <title>The Natural Products Discovery Center: Release of the First 8490 Sequenced Strains for Exploring Actinobacteria Biosynthetic Diversity.</title>
        <authorList>
            <person name="Kalkreuter E."/>
            <person name="Kautsar S.A."/>
            <person name="Yang D."/>
            <person name="Bader C.D."/>
            <person name="Teijaro C.N."/>
            <person name="Fluegel L."/>
            <person name="Davis C.M."/>
            <person name="Simpson J.R."/>
            <person name="Lauterbach L."/>
            <person name="Steele A.D."/>
            <person name="Gui C."/>
            <person name="Meng S."/>
            <person name="Li G."/>
            <person name="Viehrig K."/>
            <person name="Ye F."/>
            <person name="Su P."/>
            <person name="Kiefer A.F."/>
            <person name="Nichols A."/>
            <person name="Cepeda A.J."/>
            <person name="Yan W."/>
            <person name="Fan B."/>
            <person name="Jiang Y."/>
            <person name="Adhikari A."/>
            <person name="Zheng C.-J."/>
            <person name="Schuster L."/>
            <person name="Cowan T.M."/>
            <person name="Smanski M.J."/>
            <person name="Chevrette M.G."/>
            <person name="De Carvalho L.P.S."/>
            <person name="Shen B."/>
        </authorList>
    </citation>
    <scope>NUCLEOTIDE SEQUENCE [LARGE SCALE GENOMIC DNA]</scope>
    <source>
        <strain evidence="2 3">NPDC006337</strain>
    </source>
</reference>
<feature type="region of interest" description="Disordered" evidence="1">
    <location>
        <begin position="107"/>
        <end position="152"/>
    </location>
</feature>
<sequence>MGPFIRELFTFAPRPSQTSIFDEHPDLGPGSVEVRARLASLPEGTQLVLVPYACNPRGLLKPYWGVVSLVDEEGTLEWVTAPEPLPLAAAPTRRRLSVIPPQVSTLQHASFDSGERPVPLLFARPDGEQGRDVPPMTEPEPIEPLAHEDDEN</sequence>
<gene>
    <name evidence="2" type="ORF">ABZ508_09545</name>
</gene>
<accession>A0ABV2W244</accession>
<evidence type="ECO:0000256" key="1">
    <source>
        <dbReference type="SAM" id="MobiDB-lite"/>
    </source>
</evidence>